<feature type="transmembrane region" description="Helical" evidence="6">
    <location>
        <begin position="348"/>
        <end position="379"/>
    </location>
</feature>
<feature type="transmembrane region" description="Helical" evidence="6">
    <location>
        <begin position="157"/>
        <end position="179"/>
    </location>
</feature>
<feature type="transmembrane region" description="Helical" evidence="6">
    <location>
        <begin position="134"/>
        <end position="151"/>
    </location>
</feature>
<dbReference type="Pfam" id="PF07690">
    <property type="entry name" value="MFS_1"/>
    <property type="match status" value="1"/>
</dbReference>
<keyword evidence="4 6" id="KW-1133">Transmembrane helix</keyword>
<dbReference type="EMBL" id="JBHSWA010000001">
    <property type="protein sequence ID" value="MFC6643158.1"/>
    <property type="molecule type" value="Genomic_DNA"/>
</dbReference>
<dbReference type="Proteomes" id="UP001596403">
    <property type="component" value="Unassembled WGS sequence"/>
</dbReference>
<evidence type="ECO:0000256" key="3">
    <source>
        <dbReference type="ARBA" id="ARBA00022692"/>
    </source>
</evidence>
<dbReference type="InterPro" id="IPR036259">
    <property type="entry name" value="MFS_trans_sf"/>
</dbReference>
<reference evidence="9" key="1">
    <citation type="journal article" date="2019" name="Int. J. Syst. Evol. Microbiol.">
        <title>The Global Catalogue of Microorganisms (GCM) 10K type strain sequencing project: providing services to taxonomists for standard genome sequencing and annotation.</title>
        <authorList>
            <consortium name="The Broad Institute Genomics Platform"/>
            <consortium name="The Broad Institute Genome Sequencing Center for Infectious Disease"/>
            <person name="Wu L."/>
            <person name="Ma J."/>
        </authorList>
    </citation>
    <scope>NUCLEOTIDE SEQUENCE [LARGE SCALE GENOMIC DNA]</scope>
    <source>
        <strain evidence="9">NBRC 111368</strain>
    </source>
</reference>
<feature type="transmembrane region" description="Helical" evidence="6">
    <location>
        <begin position="212"/>
        <end position="234"/>
    </location>
</feature>
<dbReference type="SUPFAM" id="SSF103473">
    <property type="entry name" value="MFS general substrate transporter"/>
    <property type="match status" value="1"/>
</dbReference>
<organism evidence="8 9">
    <name type="scientific">Sulfitobacter profundi</name>
    <dbReference type="NCBI Taxonomy" id="2679961"/>
    <lineage>
        <taxon>Bacteria</taxon>
        <taxon>Pseudomonadati</taxon>
        <taxon>Pseudomonadota</taxon>
        <taxon>Alphaproteobacteria</taxon>
        <taxon>Rhodobacterales</taxon>
        <taxon>Roseobacteraceae</taxon>
        <taxon>Sulfitobacter</taxon>
    </lineage>
</organism>
<dbReference type="PANTHER" id="PTHR43124">
    <property type="entry name" value="PURINE EFFLUX PUMP PBUE"/>
    <property type="match status" value="1"/>
</dbReference>
<feature type="transmembrane region" description="Helical" evidence="6">
    <location>
        <begin position="46"/>
        <end position="68"/>
    </location>
</feature>
<evidence type="ECO:0000259" key="7">
    <source>
        <dbReference type="PROSITE" id="PS50850"/>
    </source>
</evidence>
<evidence type="ECO:0000256" key="6">
    <source>
        <dbReference type="SAM" id="Phobius"/>
    </source>
</evidence>
<evidence type="ECO:0000313" key="9">
    <source>
        <dbReference type="Proteomes" id="UP001596403"/>
    </source>
</evidence>
<evidence type="ECO:0000256" key="2">
    <source>
        <dbReference type="ARBA" id="ARBA00022475"/>
    </source>
</evidence>
<evidence type="ECO:0000256" key="4">
    <source>
        <dbReference type="ARBA" id="ARBA00022989"/>
    </source>
</evidence>
<keyword evidence="3 6" id="KW-0812">Transmembrane</keyword>
<dbReference type="PANTHER" id="PTHR43124:SF3">
    <property type="entry name" value="CHLORAMPHENICOL EFFLUX PUMP RV0191"/>
    <property type="match status" value="1"/>
</dbReference>
<keyword evidence="9" id="KW-1185">Reference proteome</keyword>
<protein>
    <submittedName>
        <fullName evidence="8">MFS transporter</fullName>
    </submittedName>
</protein>
<dbReference type="InterPro" id="IPR011701">
    <property type="entry name" value="MFS"/>
</dbReference>
<keyword evidence="2" id="KW-1003">Cell membrane</keyword>
<accession>A0ABW1Z1E1</accession>
<feature type="transmembrane region" description="Helical" evidence="6">
    <location>
        <begin position="246"/>
        <end position="266"/>
    </location>
</feature>
<dbReference type="RefSeq" id="WP_132443539.1">
    <property type="nucleotide sequence ID" value="NZ_JBHSWA010000001.1"/>
</dbReference>
<feature type="transmembrane region" description="Helical" evidence="6">
    <location>
        <begin position="287"/>
        <end position="309"/>
    </location>
</feature>
<proteinExistence type="predicted"/>
<comment type="caution">
    <text evidence="8">The sequence shown here is derived from an EMBL/GenBank/DDBJ whole genome shotgun (WGS) entry which is preliminary data.</text>
</comment>
<sequence>MADQTSFPRVFALWAAGLGAAAQYGKMSVIFDLLPKIYPQAGASLGFLVSMVGGVGILLGVVAGLVVARIRYRRALLFALWLGAAVSAFQALLPGFGWMLASRVVEGLSHLAIVVAAPTLIAQLSTVKDRGFTLTLWGTFFGVAFAILTLIGRPLALTWGVPALFAVHALYMAGCALVLSGSLRSLPDEGPQPPFSLPQILRDHLAIYRSPFLSAPAVGWLFYTFSFVSILTVLPPYLPEAWRAPTMAAMPLTSIAVSMTIGVALLRRLPAVSVVQTGFALSALSMLWLWLAPGAPLACLALAGAMGLIQGASFTAVAQLNSGPAAQAQANGAVAQMGNLGNSLGTPVMAFGLASFGGAALPLLAGGAFVMGLVAHLLLGAARRRSRCVPV</sequence>
<dbReference type="Gene3D" id="1.20.1250.20">
    <property type="entry name" value="MFS general substrate transporter like domains"/>
    <property type="match status" value="1"/>
</dbReference>
<gene>
    <name evidence="8" type="ORF">ACFQAU_17105</name>
</gene>
<dbReference type="InterPro" id="IPR020846">
    <property type="entry name" value="MFS_dom"/>
</dbReference>
<name>A0ABW1Z1E1_9RHOB</name>
<feature type="transmembrane region" description="Helical" evidence="6">
    <location>
        <begin position="107"/>
        <end position="127"/>
    </location>
</feature>
<evidence type="ECO:0000256" key="1">
    <source>
        <dbReference type="ARBA" id="ARBA00004651"/>
    </source>
</evidence>
<keyword evidence="5 6" id="KW-0472">Membrane</keyword>
<feature type="domain" description="Major facilitator superfamily (MFS) profile" evidence="7">
    <location>
        <begin position="9"/>
        <end position="384"/>
    </location>
</feature>
<evidence type="ECO:0000256" key="5">
    <source>
        <dbReference type="ARBA" id="ARBA00023136"/>
    </source>
</evidence>
<dbReference type="PROSITE" id="PS50850">
    <property type="entry name" value="MFS"/>
    <property type="match status" value="1"/>
</dbReference>
<comment type="subcellular location">
    <subcellularLocation>
        <location evidence="1">Cell membrane</location>
        <topology evidence="1">Multi-pass membrane protein</topology>
    </subcellularLocation>
</comment>
<dbReference type="InterPro" id="IPR050189">
    <property type="entry name" value="MFS_Efflux_Transporters"/>
</dbReference>
<feature type="transmembrane region" description="Helical" evidence="6">
    <location>
        <begin position="75"/>
        <end position="101"/>
    </location>
</feature>
<evidence type="ECO:0000313" key="8">
    <source>
        <dbReference type="EMBL" id="MFC6643158.1"/>
    </source>
</evidence>